<protein>
    <recommendedName>
        <fullName evidence="5">Integral membrane protein TmpA</fullName>
    </recommendedName>
</protein>
<feature type="compositionally biased region" description="Polar residues" evidence="1">
    <location>
        <begin position="1"/>
        <end position="23"/>
    </location>
</feature>
<evidence type="ECO:0000313" key="3">
    <source>
        <dbReference type="EMBL" id="OSS51740.1"/>
    </source>
</evidence>
<dbReference type="EMBL" id="KZ107840">
    <property type="protein sequence ID" value="OSS51740.1"/>
    <property type="molecule type" value="Genomic_DNA"/>
</dbReference>
<dbReference type="OMA" id="PLREWHP"/>
<keyword evidence="2" id="KW-1133">Transmembrane helix</keyword>
<keyword evidence="2" id="KW-0472">Membrane</keyword>
<keyword evidence="4" id="KW-1185">Reference proteome</keyword>
<dbReference type="Proteomes" id="UP000193240">
    <property type="component" value="Unassembled WGS sequence"/>
</dbReference>
<proteinExistence type="predicted"/>
<feature type="region of interest" description="Disordered" evidence="1">
    <location>
        <begin position="1"/>
        <end position="45"/>
    </location>
</feature>
<evidence type="ECO:0000313" key="4">
    <source>
        <dbReference type="Proteomes" id="UP000193240"/>
    </source>
</evidence>
<name>A0A1Y2M6N8_EPING</name>
<feature type="transmembrane region" description="Helical" evidence="2">
    <location>
        <begin position="269"/>
        <end position="288"/>
    </location>
</feature>
<feature type="transmembrane region" description="Helical" evidence="2">
    <location>
        <begin position="198"/>
        <end position="217"/>
    </location>
</feature>
<feature type="transmembrane region" description="Helical" evidence="2">
    <location>
        <begin position="308"/>
        <end position="325"/>
    </location>
</feature>
<feature type="transmembrane region" description="Helical" evidence="2">
    <location>
        <begin position="237"/>
        <end position="257"/>
    </location>
</feature>
<reference evidence="3 4" key="1">
    <citation type="journal article" date="2017" name="Genome Announc.">
        <title>Genome sequence of the saprophytic ascomycete Epicoccum nigrum ICMP 19927 strain isolated from New Zealand.</title>
        <authorList>
            <person name="Fokin M."/>
            <person name="Fleetwood D."/>
            <person name="Weir B.S."/>
            <person name="Villas-Boas S.G."/>
        </authorList>
    </citation>
    <scope>NUCLEOTIDE SEQUENCE [LARGE SCALE GENOMIC DNA]</scope>
    <source>
        <strain evidence="3 4">ICMP 19927</strain>
    </source>
</reference>
<evidence type="ECO:0008006" key="5">
    <source>
        <dbReference type="Google" id="ProtNLM"/>
    </source>
</evidence>
<evidence type="ECO:0000256" key="1">
    <source>
        <dbReference type="SAM" id="MobiDB-lite"/>
    </source>
</evidence>
<sequence>MSDGQSRCQVTAPASTLCQQRGRSSVAIPSDQQPPAVYKSNDDRLVEPPQRIIDLEKAVAIQHIRSRSSSKSTRTPTSLVSHTASSSGKESARSHPSSPLGRCSRAVRYVRYGVFAVYQRLFTSVCVVNLAVVLAIAHRQSWDGARVFSLDNLATLASSNFLLAILFRQDWLINILFRTAWLVPWSVPLRLRRIVSRVYCFGGIHSGAAVMGTGWWIGFTVLLCREGVTKGTYKPILLLLALVISSLLATIVLLSLPQLRTRFHNTWELTHRFLGWTAILLFWAQILLLTNQKATASAPFAHVLVRTPTFWCLAGMTALLIYPWLHLRRWTFTATPLSSHAVRLTSPHTVYKYSCLVLSSSPLREWHPFATFPTTSSAGDQAESSMVVSAAGDWTRGLIATASLRAKEQAQNGESNEGVQMQFWVKSHPRAGVMSFSALYARVIIVTTGSGIGPSLGSLLDRPHGQVARLIWSTRSPLKTYGEEMMGLVRRADPEALVLDTDELGRPDLLQVTYRMCMEVGAEAVFVLSNETVTRMMMGGLEKKGVPVYGPIWDS</sequence>
<dbReference type="AlphaFoldDB" id="A0A1Y2M6N8"/>
<dbReference type="InParanoid" id="A0A1Y2M6N8"/>
<feature type="region of interest" description="Disordered" evidence="1">
    <location>
        <begin position="64"/>
        <end position="101"/>
    </location>
</feature>
<feature type="transmembrane region" description="Helical" evidence="2">
    <location>
        <begin position="112"/>
        <end position="137"/>
    </location>
</feature>
<feature type="compositionally biased region" description="Low complexity" evidence="1">
    <location>
        <begin position="67"/>
        <end position="78"/>
    </location>
</feature>
<gene>
    <name evidence="3" type="ORF">B5807_03784</name>
</gene>
<dbReference type="PANTHER" id="PTHR33927:SF5">
    <property type="entry name" value="ENZYME, PUTATIVE (AFU_ORTHOLOGUE AFUA_8G01222)-RELATED"/>
    <property type="match status" value="1"/>
</dbReference>
<feature type="compositionally biased region" description="Polar residues" evidence="1">
    <location>
        <begin position="79"/>
        <end position="97"/>
    </location>
</feature>
<organism evidence="3 4">
    <name type="scientific">Epicoccum nigrum</name>
    <name type="common">Soil fungus</name>
    <name type="synonym">Epicoccum purpurascens</name>
    <dbReference type="NCBI Taxonomy" id="105696"/>
    <lineage>
        <taxon>Eukaryota</taxon>
        <taxon>Fungi</taxon>
        <taxon>Dikarya</taxon>
        <taxon>Ascomycota</taxon>
        <taxon>Pezizomycotina</taxon>
        <taxon>Dothideomycetes</taxon>
        <taxon>Pleosporomycetidae</taxon>
        <taxon>Pleosporales</taxon>
        <taxon>Pleosporineae</taxon>
        <taxon>Didymellaceae</taxon>
        <taxon>Epicoccum</taxon>
    </lineage>
</organism>
<dbReference type="InterPro" id="IPR052979">
    <property type="entry name" value="Adenylate-forming_domain"/>
</dbReference>
<evidence type="ECO:0000256" key="2">
    <source>
        <dbReference type="SAM" id="Phobius"/>
    </source>
</evidence>
<keyword evidence="2" id="KW-0812">Transmembrane</keyword>
<accession>A0A1Y2M6N8</accession>
<dbReference type="PANTHER" id="PTHR33927">
    <property type="entry name" value="TRANSMEMBRANE PROTEIN"/>
    <property type="match status" value="1"/>
</dbReference>